<dbReference type="PANTHER" id="PTHR44489">
    <property type="match status" value="1"/>
</dbReference>
<dbReference type="InParanoid" id="A0A059C3V1"/>
<sequence length="73" mass="8214">MAAPLRSHTQGMVSLTVGPDRFYSGSIDRTIRVWDLHTLECVLEIVGHTDVAMSLICWDQYLISCSLDQTFNV</sequence>
<proteinExistence type="predicted"/>
<dbReference type="eggNOG" id="KOG0274">
    <property type="taxonomic scope" value="Eukaryota"/>
</dbReference>
<dbReference type="STRING" id="71139.A0A059C3V1"/>
<accession>A0A059C3V1</accession>
<gene>
    <name evidence="2" type="ORF">EUGRSUZ_E01318</name>
</gene>
<dbReference type="PROSITE" id="PS50294">
    <property type="entry name" value="WD_REPEATS_REGION"/>
    <property type="match status" value="1"/>
</dbReference>
<dbReference type="InterPro" id="IPR036322">
    <property type="entry name" value="WD40_repeat_dom_sf"/>
</dbReference>
<dbReference type="PROSITE" id="PS50082">
    <property type="entry name" value="WD_REPEATS_2"/>
    <property type="match status" value="1"/>
</dbReference>
<dbReference type="SUPFAM" id="SSF50978">
    <property type="entry name" value="WD40 repeat-like"/>
    <property type="match status" value="1"/>
</dbReference>
<dbReference type="Pfam" id="PF00400">
    <property type="entry name" value="WD40"/>
    <property type="match status" value="2"/>
</dbReference>
<reference evidence="2" key="1">
    <citation type="submission" date="2013-07" db="EMBL/GenBank/DDBJ databases">
        <title>The genome of Eucalyptus grandis.</title>
        <authorList>
            <person name="Schmutz J."/>
            <person name="Hayes R."/>
            <person name="Myburg A."/>
            <person name="Tuskan G."/>
            <person name="Grattapaglia D."/>
            <person name="Rokhsar D.S."/>
        </authorList>
    </citation>
    <scope>NUCLEOTIDE SEQUENCE</scope>
    <source>
        <tissue evidence="2">Leaf extractions</tissue>
    </source>
</reference>
<dbReference type="PANTHER" id="PTHR44489:SF14">
    <property type="entry name" value="ZINC FINGER CCCH DOMAIN-CONTAINING PROTEIN 59-RELATED"/>
    <property type="match status" value="1"/>
</dbReference>
<evidence type="ECO:0000256" key="1">
    <source>
        <dbReference type="PROSITE-ProRule" id="PRU00221"/>
    </source>
</evidence>
<name>A0A059C3V1_EUCGR</name>
<dbReference type="Gramene" id="KCW72866">
    <property type="protein sequence ID" value="KCW72866"/>
    <property type="gene ID" value="EUGRSUZ_E01318"/>
</dbReference>
<dbReference type="InterPro" id="IPR015943">
    <property type="entry name" value="WD40/YVTN_repeat-like_dom_sf"/>
</dbReference>
<keyword evidence="1" id="KW-0853">WD repeat</keyword>
<dbReference type="InterPro" id="IPR001680">
    <property type="entry name" value="WD40_rpt"/>
</dbReference>
<dbReference type="AlphaFoldDB" id="A0A059C3V1"/>
<dbReference type="InterPro" id="IPR044715">
    <property type="entry name" value="WDR86-like"/>
</dbReference>
<dbReference type="Gene3D" id="2.130.10.10">
    <property type="entry name" value="YVTN repeat-like/Quinoprotein amine dehydrogenase"/>
    <property type="match status" value="1"/>
</dbReference>
<dbReference type="EMBL" id="KK198757">
    <property type="protein sequence ID" value="KCW72866.1"/>
    <property type="molecule type" value="Genomic_DNA"/>
</dbReference>
<protein>
    <submittedName>
        <fullName evidence="2">Uncharacterized protein</fullName>
    </submittedName>
</protein>
<organism evidence="2">
    <name type="scientific">Eucalyptus grandis</name>
    <name type="common">Flooded gum</name>
    <dbReference type="NCBI Taxonomy" id="71139"/>
    <lineage>
        <taxon>Eukaryota</taxon>
        <taxon>Viridiplantae</taxon>
        <taxon>Streptophyta</taxon>
        <taxon>Embryophyta</taxon>
        <taxon>Tracheophyta</taxon>
        <taxon>Spermatophyta</taxon>
        <taxon>Magnoliopsida</taxon>
        <taxon>eudicotyledons</taxon>
        <taxon>Gunneridae</taxon>
        <taxon>Pentapetalae</taxon>
        <taxon>rosids</taxon>
        <taxon>malvids</taxon>
        <taxon>Myrtales</taxon>
        <taxon>Myrtaceae</taxon>
        <taxon>Myrtoideae</taxon>
        <taxon>Eucalypteae</taxon>
        <taxon>Eucalyptus</taxon>
    </lineage>
</organism>
<dbReference type="SMART" id="SM00320">
    <property type="entry name" value="WD40"/>
    <property type="match status" value="2"/>
</dbReference>
<evidence type="ECO:0000313" key="2">
    <source>
        <dbReference type="EMBL" id="KCW72866.1"/>
    </source>
</evidence>
<feature type="repeat" description="WD" evidence="1">
    <location>
        <begin position="5"/>
        <end position="44"/>
    </location>
</feature>